<sequence length="123" mass="13665">MHPIRGYVKVVASPEWRRIAPLLAVNCQANFRLSSLRGSTTTSNSTVGAIHQLTQLLAAFNGAQYIYRSVQKVISKTMVDVYVEHLCIIGANRSKKRQENNDEEITPVSSRSSLPRCYVVSNG</sequence>
<accession>A0A2G5TR04</accession>
<reference evidence="2" key="1">
    <citation type="submission" date="2017-10" db="EMBL/GenBank/DDBJ databases">
        <title>Rapid genome shrinkage in a self-fertile nematode reveals novel sperm competition proteins.</title>
        <authorList>
            <person name="Yin D."/>
            <person name="Schwarz E.M."/>
            <person name="Thomas C.G."/>
            <person name="Felde R.L."/>
            <person name="Korf I.F."/>
            <person name="Cutter A.D."/>
            <person name="Schartner C.M."/>
            <person name="Ralston E.J."/>
            <person name="Meyer B.J."/>
            <person name="Haag E.S."/>
        </authorList>
    </citation>
    <scope>NUCLEOTIDE SEQUENCE [LARGE SCALE GENOMIC DNA]</scope>
    <source>
        <strain evidence="2">JU1422</strain>
    </source>
</reference>
<dbReference type="EMBL" id="PDUG01000005">
    <property type="protein sequence ID" value="PIC29739.1"/>
    <property type="molecule type" value="Genomic_DNA"/>
</dbReference>
<dbReference type="AlphaFoldDB" id="A0A2G5TR04"/>
<gene>
    <name evidence="1" type="primary">Cnig_chr_V.g21233</name>
    <name evidence="1" type="ORF">B9Z55_021233</name>
</gene>
<organism evidence="1 2">
    <name type="scientific">Caenorhabditis nigoni</name>
    <dbReference type="NCBI Taxonomy" id="1611254"/>
    <lineage>
        <taxon>Eukaryota</taxon>
        <taxon>Metazoa</taxon>
        <taxon>Ecdysozoa</taxon>
        <taxon>Nematoda</taxon>
        <taxon>Chromadorea</taxon>
        <taxon>Rhabditida</taxon>
        <taxon>Rhabditina</taxon>
        <taxon>Rhabditomorpha</taxon>
        <taxon>Rhabditoidea</taxon>
        <taxon>Rhabditidae</taxon>
        <taxon>Peloderinae</taxon>
        <taxon>Caenorhabditis</taxon>
    </lineage>
</organism>
<evidence type="ECO:0000313" key="2">
    <source>
        <dbReference type="Proteomes" id="UP000230233"/>
    </source>
</evidence>
<protein>
    <submittedName>
        <fullName evidence="1">Uncharacterized protein</fullName>
    </submittedName>
</protein>
<proteinExistence type="predicted"/>
<evidence type="ECO:0000313" key="1">
    <source>
        <dbReference type="EMBL" id="PIC29739.1"/>
    </source>
</evidence>
<dbReference type="Proteomes" id="UP000230233">
    <property type="component" value="Chromosome V"/>
</dbReference>
<keyword evidence="2" id="KW-1185">Reference proteome</keyword>
<name>A0A2G5TR04_9PELO</name>
<comment type="caution">
    <text evidence="1">The sequence shown here is derived from an EMBL/GenBank/DDBJ whole genome shotgun (WGS) entry which is preliminary data.</text>
</comment>